<organism evidence="6 7">
    <name type="scientific">Coccidioides immitis (strain RS)</name>
    <name type="common">Valley fever fungus</name>
    <dbReference type="NCBI Taxonomy" id="246410"/>
    <lineage>
        <taxon>Eukaryota</taxon>
        <taxon>Fungi</taxon>
        <taxon>Dikarya</taxon>
        <taxon>Ascomycota</taxon>
        <taxon>Pezizomycotina</taxon>
        <taxon>Eurotiomycetes</taxon>
        <taxon>Eurotiomycetidae</taxon>
        <taxon>Onygenales</taxon>
        <taxon>Onygenaceae</taxon>
        <taxon>Coccidioides</taxon>
    </lineage>
</organism>
<protein>
    <recommendedName>
        <fullName evidence="5">PNPLA domain-containing protein</fullName>
    </recommendedName>
</protein>
<evidence type="ECO:0000256" key="2">
    <source>
        <dbReference type="ARBA" id="ARBA00022963"/>
    </source>
</evidence>
<keyword evidence="2 4" id="KW-0442">Lipid degradation</keyword>
<evidence type="ECO:0000259" key="5">
    <source>
        <dbReference type="PROSITE" id="PS51635"/>
    </source>
</evidence>
<keyword evidence="7" id="KW-1185">Reference proteome</keyword>
<dbReference type="Pfam" id="PF01734">
    <property type="entry name" value="Patatin"/>
    <property type="match status" value="2"/>
</dbReference>
<dbReference type="Proteomes" id="UP000001261">
    <property type="component" value="Unassembled WGS sequence"/>
</dbReference>
<dbReference type="InParanoid" id="J3KM81"/>
<dbReference type="InterPro" id="IPR002641">
    <property type="entry name" value="PNPLA_dom"/>
</dbReference>
<feature type="active site" description="Proton acceptor" evidence="4">
    <location>
        <position position="154"/>
    </location>
</feature>
<feature type="short sequence motif" description="GXGXXG" evidence="4">
    <location>
        <begin position="15"/>
        <end position="20"/>
    </location>
</feature>
<dbReference type="GeneID" id="4565501"/>
<dbReference type="Gene3D" id="3.40.1090.10">
    <property type="entry name" value="Cytosolic phospholipase A2 catalytic domain"/>
    <property type="match status" value="2"/>
</dbReference>
<dbReference type="AlphaFoldDB" id="J3KM81"/>
<feature type="domain" description="PNPLA" evidence="5">
    <location>
        <begin position="11"/>
        <end position="167"/>
    </location>
</feature>
<gene>
    <name evidence="6" type="ORF">CIMG_02841</name>
</gene>
<reference evidence="7" key="1">
    <citation type="journal article" date="2009" name="Genome Res.">
        <title>Comparative genomic analyses of the human fungal pathogens Coccidioides and their relatives.</title>
        <authorList>
            <person name="Sharpton T.J."/>
            <person name="Stajich J.E."/>
            <person name="Rounsley S.D."/>
            <person name="Gardner M.J."/>
            <person name="Wortman J.R."/>
            <person name="Jordar V.S."/>
            <person name="Maiti R."/>
            <person name="Kodira C.D."/>
            <person name="Neafsey D.E."/>
            <person name="Zeng Q."/>
            <person name="Hung C.-Y."/>
            <person name="McMahan C."/>
            <person name="Muszewska A."/>
            <person name="Grynberg M."/>
            <person name="Mandel M.A."/>
            <person name="Kellner E.M."/>
            <person name="Barker B.M."/>
            <person name="Galgiani J.N."/>
            <person name="Orbach M.J."/>
            <person name="Kirkland T.N."/>
            <person name="Cole G.T."/>
            <person name="Henn M.R."/>
            <person name="Birren B.W."/>
            <person name="Taylor J.W."/>
        </authorList>
    </citation>
    <scope>NUCLEOTIDE SEQUENCE [LARGE SCALE GENOMIC DNA]</scope>
    <source>
        <strain evidence="7">RS</strain>
    </source>
</reference>
<feature type="short sequence motif" description="DGA/G" evidence="4">
    <location>
        <begin position="154"/>
        <end position="156"/>
    </location>
</feature>
<feature type="short sequence motif" description="GXSXG" evidence="4">
    <location>
        <begin position="57"/>
        <end position="61"/>
    </location>
</feature>
<evidence type="ECO:0000256" key="4">
    <source>
        <dbReference type="PROSITE-ProRule" id="PRU01161"/>
    </source>
</evidence>
<evidence type="ECO:0000256" key="1">
    <source>
        <dbReference type="ARBA" id="ARBA00022801"/>
    </source>
</evidence>
<dbReference type="GO" id="GO:0046486">
    <property type="term" value="P:glycerolipid metabolic process"/>
    <property type="evidence" value="ECO:0007669"/>
    <property type="project" value="UniProtKB-ARBA"/>
</dbReference>
<dbReference type="GO" id="GO:0016042">
    <property type="term" value="P:lipid catabolic process"/>
    <property type="evidence" value="ECO:0007669"/>
    <property type="project" value="UniProtKB-UniRule"/>
</dbReference>
<dbReference type="InterPro" id="IPR016035">
    <property type="entry name" value="Acyl_Trfase/lysoPLipase"/>
</dbReference>
<dbReference type="VEuPathDB" id="FungiDB:CIMG_02841"/>
<reference evidence="7" key="2">
    <citation type="journal article" date="2010" name="Genome Res.">
        <title>Population genomic sequencing of Coccidioides fungi reveals recent hybridization and transposon control.</title>
        <authorList>
            <person name="Neafsey D.E."/>
            <person name="Barker B.M."/>
            <person name="Sharpton T.J."/>
            <person name="Stajich J.E."/>
            <person name="Park D.J."/>
            <person name="Whiston E."/>
            <person name="Hung C.-Y."/>
            <person name="McMahan C."/>
            <person name="White J."/>
            <person name="Sykes S."/>
            <person name="Heiman D."/>
            <person name="Young S."/>
            <person name="Zeng Q."/>
            <person name="Abouelleil A."/>
            <person name="Aftuck L."/>
            <person name="Bessette D."/>
            <person name="Brown A."/>
            <person name="FitzGerald M."/>
            <person name="Lui A."/>
            <person name="Macdonald J.P."/>
            <person name="Priest M."/>
            <person name="Orbach M.J."/>
            <person name="Galgiani J.N."/>
            <person name="Kirkland T.N."/>
            <person name="Cole G.T."/>
            <person name="Birren B.W."/>
            <person name="Henn M.R."/>
            <person name="Taylor J.W."/>
            <person name="Rounsley S.D."/>
        </authorList>
    </citation>
    <scope>GENOME REANNOTATION</scope>
    <source>
        <strain evidence="7">RS</strain>
    </source>
</reference>
<feature type="active site" description="Nucleophile" evidence="4">
    <location>
        <position position="59"/>
    </location>
</feature>
<evidence type="ECO:0000313" key="7">
    <source>
        <dbReference type="Proteomes" id="UP000001261"/>
    </source>
</evidence>
<dbReference type="EMBL" id="GG704911">
    <property type="protein sequence ID" value="EAS37487.3"/>
    <property type="molecule type" value="Genomic_DNA"/>
</dbReference>
<keyword evidence="1 4" id="KW-0378">Hydrolase</keyword>
<dbReference type="GO" id="GO:0016020">
    <property type="term" value="C:membrane"/>
    <property type="evidence" value="ECO:0007669"/>
    <property type="project" value="TreeGrafter"/>
</dbReference>
<dbReference type="MEROPS" id="G05.002"/>
<keyword evidence="3 4" id="KW-0443">Lipid metabolism</keyword>
<sequence>MDSNHHDLRLLSIDGGGVRGLSSLLILQRIIYVLEIKLGPDAKRPLRLCDYFDIIAGTSTGGLIAIMLGTLGMTIDECIVAYLDLAPKIFPFQGFFFVCATRGIVHTPVLLRSYPSKWEPNTGCTIWQAARATSAAPLYFNGIKFGVPPITYVDGGLHNNNPVRILYEEAMGLINASSGQTIGCIVNTGNGLPPLRDLGMPFLFPFALLILSRIIKLHHRSVGAQPPLLVISSWNEIRLFWQKCPYQTALHYTDLPFQIPRLSHRGYKLFIFVLILWYFIQEPGAFVNNRAGMSLKSIEIVQGSLEPSVLASAFVQFSPSSDE</sequence>
<dbReference type="RefSeq" id="XP_001249070.2">
    <property type="nucleotide sequence ID" value="XM_001249069.2"/>
</dbReference>
<dbReference type="KEGG" id="cim:CIMG_02841"/>
<evidence type="ECO:0000256" key="3">
    <source>
        <dbReference type="ARBA" id="ARBA00023098"/>
    </source>
</evidence>
<proteinExistence type="predicted"/>
<name>J3KM81_COCIM</name>
<dbReference type="PROSITE" id="PS51635">
    <property type="entry name" value="PNPLA"/>
    <property type="match status" value="1"/>
</dbReference>
<evidence type="ECO:0000313" key="6">
    <source>
        <dbReference type="EMBL" id="EAS37487.3"/>
    </source>
</evidence>
<dbReference type="PANTHER" id="PTHR24185:SF1">
    <property type="entry name" value="CALCIUM-INDEPENDENT PHOSPHOLIPASE A2-GAMMA"/>
    <property type="match status" value="1"/>
</dbReference>
<dbReference type="SUPFAM" id="SSF52151">
    <property type="entry name" value="FabD/lysophospholipase-like"/>
    <property type="match status" value="1"/>
</dbReference>
<dbReference type="OrthoDB" id="1658288at2759"/>
<dbReference type="PANTHER" id="PTHR24185">
    <property type="entry name" value="CALCIUM-INDEPENDENT PHOSPHOLIPASE A2-GAMMA"/>
    <property type="match status" value="1"/>
</dbReference>
<accession>J3KM81</accession>
<dbReference type="GO" id="GO:0047499">
    <property type="term" value="F:calcium-independent phospholipase A2 activity"/>
    <property type="evidence" value="ECO:0007669"/>
    <property type="project" value="TreeGrafter"/>
</dbReference>
<dbReference type="GO" id="GO:0019369">
    <property type="term" value="P:arachidonate metabolic process"/>
    <property type="evidence" value="ECO:0007669"/>
    <property type="project" value="TreeGrafter"/>
</dbReference>